<proteinExistence type="predicted"/>
<reference evidence="1" key="1">
    <citation type="submission" date="2014-11" db="EMBL/GenBank/DDBJ databases">
        <authorList>
            <person name="Amaro Gonzalez C."/>
        </authorList>
    </citation>
    <scope>NUCLEOTIDE SEQUENCE</scope>
</reference>
<accession>A0A0E9PDM6</accession>
<organism evidence="1">
    <name type="scientific">Anguilla anguilla</name>
    <name type="common">European freshwater eel</name>
    <name type="synonym">Muraena anguilla</name>
    <dbReference type="NCBI Taxonomy" id="7936"/>
    <lineage>
        <taxon>Eukaryota</taxon>
        <taxon>Metazoa</taxon>
        <taxon>Chordata</taxon>
        <taxon>Craniata</taxon>
        <taxon>Vertebrata</taxon>
        <taxon>Euteleostomi</taxon>
        <taxon>Actinopterygii</taxon>
        <taxon>Neopterygii</taxon>
        <taxon>Teleostei</taxon>
        <taxon>Anguilliformes</taxon>
        <taxon>Anguillidae</taxon>
        <taxon>Anguilla</taxon>
    </lineage>
</organism>
<name>A0A0E9PDM6_ANGAN</name>
<evidence type="ECO:0000313" key="1">
    <source>
        <dbReference type="EMBL" id="JAH02639.1"/>
    </source>
</evidence>
<sequence>MVRTGISITFINTRGFQKASSGCMEWLSCILLNKKSPMQCYQCHMH</sequence>
<protein>
    <submittedName>
        <fullName evidence="1">Uncharacterized protein</fullName>
    </submittedName>
</protein>
<dbReference type="EMBL" id="GBXM01105938">
    <property type="protein sequence ID" value="JAH02639.1"/>
    <property type="molecule type" value="Transcribed_RNA"/>
</dbReference>
<dbReference type="AlphaFoldDB" id="A0A0E9PDM6"/>
<reference evidence="1" key="2">
    <citation type="journal article" date="2015" name="Fish Shellfish Immunol.">
        <title>Early steps in the European eel (Anguilla anguilla)-Vibrio vulnificus interaction in the gills: Role of the RtxA13 toxin.</title>
        <authorList>
            <person name="Callol A."/>
            <person name="Pajuelo D."/>
            <person name="Ebbesson L."/>
            <person name="Teles M."/>
            <person name="MacKenzie S."/>
            <person name="Amaro C."/>
        </authorList>
    </citation>
    <scope>NUCLEOTIDE SEQUENCE</scope>
</reference>